<organism evidence="4 5">
    <name type="scientific">Nematostella vectensis</name>
    <name type="common">Starlet sea anemone</name>
    <dbReference type="NCBI Taxonomy" id="45351"/>
    <lineage>
        <taxon>Eukaryota</taxon>
        <taxon>Metazoa</taxon>
        <taxon>Cnidaria</taxon>
        <taxon>Anthozoa</taxon>
        <taxon>Hexacorallia</taxon>
        <taxon>Actiniaria</taxon>
        <taxon>Edwardsiidae</taxon>
        <taxon>Nematostella</taxon>
    </lineage>
</organism>
<keyword evidence="5" id="KW-1185">Reference proteome</keyword>
<dbReference type="GO" id="GO:0005634">
    <property type="term" value="C:nucleus"/>
    <property type="evidence" value="ECO:0007669"/>
    <property type="project" value="UniProtKB-SubCell"/>
</dbReference>
<dbReference type="Pfam" id="PF00250">
    <property type="entry name" value="Forkhead"/>
    <property type="match status" value="1"/>
</dbReference>
<keyword evidence="1 2" id="KW-0238">DNA-binding</keyword>
<dbReference type="InterPro" id="IPR036390">
    <property type="entry name" value="WH_DNA-bd_sf"/>
</dbReference>
<dbReference type="OMA" id="ANFPYYR"/>
<dbReference type="EMBL" id="DS469524">
    <property type="protein sequence ID" value="EDO46828.1"/>
    <property type="molecule type" value="Genomic_DNA"/>
</dbReference>
<dbReference type="Proteomes" id="UP000001593">
    <property type="component" value="Unassembled WGS sequence"/>
</dbReference>
<dbReference type="GO" id="GO:0043565">
    <property type="term" value="F:sequence-specific DNA binding"/>
    <property type="evidence" value="ECO:0007669"/>
    <property type="project" value="InterPro"/>
</dbReference>
<evidence type="ECO:0000259" key="3">
    <source>
        <dbReference type="PROSITE" id="PS50039"/>
    </source>
</evidence>
<dbReference type="PROSITE" id="PS50039">
    <property type="entry name" value="FORK_HEAD_3"/>
    <property type="match status" value="1"/>
</dbReference>
<dbReference type="PANTHER" id="PTHR46617">
    <property type="entry name" value="FORKHEAD BOX PROTEIN G1"/>
    <property type="match status" value="1"/>
</dbReference>
<dbReference type="HOGENOM" id="CLU_077699_5_2_1"/>
<feature type="non-terminal residue" evidence="4">
    <location>
        <position position="101"/>
    </location>
</feature>
<dbReference type="InParanoid" id="A7RP00"/>
<evidence type="ECO:0000313" key="4">
    <source>
        <dbReference type="EMBL" id="EDO46828.1"/>
    </source>
</evidence>
<dbReference type="InterPro" id="IPR047208">
    <property type="entry name" value="FOXG1"/>
</dbReference>
<dbReference type="SMART" id="SM00339">
    <property type="entry name" value="FH"/>
    <property type="match status" value="1"/>
</dbReference>
<accession>A7RP00</accession>
<dbReference type="STRING" id="45351.A7RP00"/>
<dbReference type="PANTHER" id="PTHR46617:SF3">
    <property type="entry name" value="FORKHEAD BOX PROTEIN G1"/>
    <property type="match status" value="1"/>
</dbReference>
<comment type="subcellular location">
    <subcellularLocation>
        <location evidence="2">Nucleus</location>
    </subcellularLocation>
</comment>
<dbReference type="InterPro" id="IPR036388">
    <property type="entry name" value="WH-like_DNA-bd_sf"/>
</dbReference>
<dbReference type="PROSITE" id="PS00658">
    <property type="entry name" value="FORK_HEAD_2"/>
    <property type="match status" value="1"/>
</dbReference>
<dbReference type="PRINTS" id="PR00053">
    <property type="entry name" value="FORKHEAD"/>
</dbReference>
<feature type="DNA-binding region" description="Fork-head" evidence="2">
    <location>
        <begin position="2"/>
        <end position="96"/>
    </location>
</feature>
<reference evidence="4 5" key="1">
    <citation type="journal article" date="2007" name="Science">
        <title>Sea anemone genome reveals ancestral eumetazoan gene repertoire and genomic organization.</title>
        <authorList>
            <person name="Putnam N.H."/>
            <person name="Srivastava M."/>
            <person name="Hellsten U."/>
            <person name="Dirks B."/>
            <person name="Chapman J."/>
            <person name="Salamov A."/>
            <person name="Terry A."/>
            <person name="Shapiro H."/>
            <person name="Lindquist E."/>
            <person name="Kapitonov V.V."/>
            <person name="Jurka J."/>
            <person name="Genikhovich G."/>
            <person name="Grigoriev I.V."/>
            <person name="Lucas S.M."/>
            <person name="Steele R.E."/>
            <person name="Finnerty J.R."/>
            <person name="Technau U."/>
            <person name="Martindale M.Q."/>
            <person name="Rokhsar D.S."/>
        </authorList>
    </citation>
    <scope>NUCLEOTIDE SEQUENCE [LARGE SCALE GENOMIC DNA]</scope>
    <source>
        <strain evidence="5">CH2 X CH6</strain>
    </source>
</reference>
<proteinExistence type="predicted"/>
<dbReference type="CDD" id="cd20021">
    <property type="entry name" value="FH_FOXG"/>
    <property type="match status" value="1"/>
</dbReference>
<sequence>EKPAFSYNALIMMAIRGSEEKRLTLSGIYEYIMKNFPYYRNNKQGWQNSIRHNLSLNKCFVKVPRNYDDPGKGNYWMLDPSADDVIIGGTTGKLKRRNPPS</sequence>
<evidence type="ECO:0000256" key="2">
    <source>
        <dbReference type="PROSITE-ProRule" id="PRU00089"/>
    </source>
</evidence>
<dbReference type="Gene3D" id="1.10.10.10">
    <property type="entry name" value="Winged helix-like DNA-binding domain superfamily/Winged helix DNA-binding domain"/>
    <property type="match status" value="1"/>
</dbReference>
<dbReference type="eggNOG" id="KOG2294">
    <property type="taxonomic scope" value="Eukaryota"/>
</dbReference>
<protein>
    <recommendedName>
        <fullName evidence="3">Fork-head domain-containing protein</fullName>
    </recommendedName>
</protein>
<dbReference type="InterPro" id="IPR001766">
    <property type="entry name" value="Fork_head_dom"/>
</dbReference>
<feature type="domain" description="Fork-head" evidence="3">
    <location>
        <begin position="2"/>
        <end position="96"/>
    </location>
</feature>
<feature type="non-terminal residue" evidence="4">
    <location>
        <position position="1"/>
    </location>
</feature>
<evidence type="ECO:0000313" key="5">
    <source>
        <dbReference type="Proteomes" id="UP000001593"/>
    </source>
</evidence>
<gene>
    <name evidence="4" type="ORF">NEMVEDRAFT_v1g88569</name>
</gene>
<dbReference type="OrthoDB" id="6230630at2759"/>
<dbReference type="KEGG" id="nve:5518909"/>
<name>A7RP00_NEMVE</name>
<dbReference type="InterPro" id="IPR030456">
    <property type="entry name" value="TF_fork_head_CS_2"/>
</dbReference>
<dbReference type="PhylomeDB" id="A7RP00"/>
<keyword evidence="2" id="KW-0539">Nucleus</keyword>
<dbReference type="GO" id="GO:0003700">
    <property type="term" value="F:DNA-binding transcription factor activity"/>
    <property type="evidence" value="ECO:0007669"/>
    <property type="project" value="InterPro"/>
</dbReference>
<dbReference type="SUPFAM" id="SSF46785">
    <property type="entry name" value="Winged helix' DNA-binding domain"/>
    <property type="match status" value="1"/>
</dbReference>
<dbReference type="AlphaFoldDB" id="A7RP00"/>
<dbReference type="FunFam" id="1.10.10.10:FF:000135">
    <property type="entry name" value="forkhead box protein G1"/>
    <property type="match status" value="1"/>
</dbReference>
<evidence type="ECO:0000256" key="1">
    <source>
        <dbReference type="ARBA" id="ARBA00023125"/>
    </source>
</evidence>